<feature type="chain" id="PRO_5042226632" evidence="4">
    <location>
        <begin position="35"/>
        <end position="551"/>
    </location>
</feature>
<comment type="caution">
    <text evidence="6">The sequence shown here is derived from an EMBL/GenBank/DDBJ whole genome shotgun (WGS) entry which is preliminary data.</text>
</comment>
<keyword evidence="3" id="KW-0560">Oxidoreductase</keyword>
<keyword evidence="7" id="KW-1185">Reference proteome</keyword>
<dbReference type="InterPro" id="IPR011047">
    <property type="entry name" value="Quinoprotein_ADH-like_sf"/>
</dbReference>
<feature type="domain" description="Pyrrolo-quinoline quinone repeat" evidence="5">
    <location>
        <begin position="91"/>
        <end position="331"/>
    </location>
</feature>
<evidence type="ECO:0000256" key="4">
    <source>
        <dbReference type="SAM" id="SignalP"/>
    </source>
</evidence>
<dbReference type="SUPFAM" id="SSF50998">
    <property type="entry name" value="Quinoprotein alcohol dehydrogenase-like"/>
    <property type="match status" value="1"/>
</dbReference>
<dbReference type="SMART" id="SM00564">
    <property type="entry name" value="PQQ"/>
    <property type="match status" value="6"/>
</dbReference>
<dbReference type="AlphaFoldDB" id="A0AAE3KEN8"/>
<accession>A0AAE3KEN8</accession>
<dbReference type="PANTHER" id="PTHR32303">
    <property type="entry name" value="QUINOPROTEIN ALCOHOL DEHYDROGENASE (CYTOCHROME C)"/>
    <property type="match status" value="1"/>
</dbReference>
<dbReference type="Pfam" id="PF13360">
    <property type="entry name" value="PQQ_2"/>
    <property type="match status" value="2"/>
</dbReference>
<dbReference type="EMBL" id="JAMTCK010000002">
    <property type="protein sequence ID" value="MCP2164092.1"/>
    <property type="molecule type" value="Genomic_DNA"/>
</dbReference>
<evidence type="ECO:0000259" key="5">
    <source>
        <dbReference type="Pfam" id="PF13360"/>
    </source>
</evidence>
<comment type="cofactor">
    <cofactor evidence="1">
        <name>pyrroloquinoline quinone</name>
        <dbReference type="ChEBI" id="CHEBI:58442"/>
    </cofactor>
</comment>
<dbReference type="Gene3D" id="2.140.10.10">
    <property type="entry name" value="Quinoprotein alcohol dehydrogenase-like superfamily"/>
    <property type="match status" value="1"/>
</dbReference>
<dbReference type="Proteomes" id="UP001206128">
    <property type="component" value="Unassembled WGS sequence"/>
</dbReference>
<comment type="similarity">
    <text evidence="2">Belongs to the bacterial PQQ dehydrogenase family.</text>
</comment>
<dbReference type="GO" id="GO:0016491">
    <property type="term" value="F:oxidoreductase activity"/>
    <property type="evidence" value="ECO:0007669"/>
    <property type="project" value="UniProtKB-KW"/>
</dbReference>
<dbReference type="PANTHER" id="PTHR32303:SF10">
    <property type="entry name" value="OUTER MEMBRANE PROTEIN ASSEMBLY FACTOR BAMB"/>
    <property type="match status" value="1"/>
</dbReference>
<organism evidence="6 7">
    <name type="scientific">Goodfellowiella coeruleoviolacea</name>
    <dbReference type="NCBI Taxonomy" id="334858"/>
    <lineage>
        <taxon>Bacteria</taxon>
        <taxon>Bacillati</taxon>
        <taxon>Actinomycetota</taxon>
        <taxon>Actinomycetes</taxon>
        <taxon>Pseudonocardiales</taxon>
        <taxon>Pseudonocardiaceae</taxon>
        <taxon>Goodfellowiella</taxon>
    </lineage>
</organism>
<evidence type="ECO:0000313" key="6">
    <source>
        <dbReference type="EMBL" id="MCP2164092.1"/>
    </source>
</evidence>
<evidence type="ECO:0000313" key="7">
    <source>
        <dbReference type="Proteomes" id="UP001206128"/>
    </source>
</evidence>
<dbReference type="RefSeq" id="WP_253767414.1">
    <property type="nucleotide sequence ID" value="NZ_JAMTCK010000002.1"/>
</dbReference>
<feature type="domain" description="Pyrrolo-quinoline quinone repeat" evidence="5">
    <location>
        <begin position="394"/>
        <end position="526"/>
    </location>
</feature>
<dbReference type="InterPro" id="IPR018391">
    <property type="entry name" value="PQQ_b-propeller_rpt"/>
</dbReference>
<keyword evidence="4" id="KW-0732">Signal</keyword>
<feature type="signal peptide" evidence="4">
    <location>
        <begin position="1"/>
        <end position="34"/>
    </location>
</feature>
<protein>
    <submittedName>
        <fullName evidence="6">Polyvinyl alcohol dehydrogenase (Cytochrome)</fullName>
    </submittedName>
</protein>
<evidence type="ECO:0000256" key="3">
    <source>
        <dbReference type="ARBA" id="ARBA00023002"/>
    </source>
</evidence>
<gene>
    <name evidence="6" type="ORF">LX83_000932</name>
</gene>
<name>A0AAE3KEN8_9PSEU</name>
<dbReference type="InterPro" id="IPR002372">
    <property type="entry name" value="PQQ_rpt_dom"/>
</dbReference>
<reference evidence="6" key="1">
    <citation type="submission" date="2022-06" db="EMBL/GenBank/DDBJ databases">
        <title>Genomic Encyclopedia of Archaeal and Bacterial Type Strains, Phase II (KMG-II): from individual species to whole genera.</title>
        <authorList>
            <person name="Goeker M."/>
        </authorList>
    </citation>
    <scope>NUCLEOTIDE SEQUENCE</scope>
    <source>
        <strain evidence="6">DSM 43935</strain>
    </source>
</reference>
<evidence type="ECO:0000256" key="2">
    <source>
        <dbReference type="ARBA" id="ARBA00008156"/>
    </source>
</evidence>
<evidence type="ECO:0000256" key="1">
    <source>
        <dbReference type="ARBA" id="ARBA00001931"/>
    </source>
</evidence>
<proteinExistence type="inferred from homology"/>
<sequence>MARARNWIHRLASGLGVAAAVVATTVAVAPAVPAAPAAPAAQDAAAGQDAGTLGLPLTQWAVGGQNIHNTRSNPFETTISPANANKLALKWSLETAGDTTATPAVVGGAVYFPDWGGYFYKVDAKTGKLIWKHKISEYNGVEGAVSRTAPIVSGDTVYIGDQPPGKPANGAHLMAIDTATGNLRWITRVHPHPVAALTGAGVLHNGVIYQGVSSREEPLSTLPGYVCCTFRGAVVAVEARTGKILWTTYTIPDNGGVPGGYAGGSVFGTTPVVDPIRRTIYVGTGNNYILPAEVKRCQEAGGTPEQCLSPDNHMDSILALDMATGRIKWAQGERRFDDWNAGCLPGYPSHNCPDNNGPDYGFAAGPQLFWTRGADGRIRQVLGAGEKSGDYWLLNPDDGSVIWRKATGPGGIHGGIEWGTATDGQRVYIAQANTDRTPWTLPDGRTVTSGNFSAVDAATGKVVWQIPDPAGGVLLGAVTVANGVFYAGSEKGNMYAIDARTGKILFDYVGEGSSVAGPAVVNGTVYWSNGKTSFGEGHNGNTFYAFSLGGR</sequence>